<accession>A0ABW5M8Y9</accession>
<keyword evidence="2" id="KW-1185">Reference proteome</keyword>
<comment type="caution">
    <text evidence="1">The sequence shown here is derived from an EMBL/GenBank/DDBJ whole genome shotgun (WGS) entry which is preliminary data.</text>
</comment>
<evidence type="ECO:0000313" key="1">
    <source>
        <dbReference type="EMBL" id="MFD2573485.1"/>
    </source>
</evidence>
<evidence type="ECO:0000313" key="2">
    <source>
        <dbReference type="Proteomes" id="UP001597469"/>
    </source>
</evidence>
<dbReference type="Proteomes" id="UP001597469">
    <property type="component" value="Unassembled WGS sequence"/>
</dbReference>
<proteinExistence type="predicted"/>
<dbReference type="RefSeq" id="WP_381526206.1">
    <property type="nucleotide sequence ID" value="NZ_JBHULN010000018.1"/>
</dbReference>
<organism evidence="1 2">
    <name type="scientific">Spirosoma soli</name>
    <dbReference type="NCBI Taxonomy" id="1770529"/>
    <lineage>
        <taxon>Bacteria</taxon>
        <taxon>Pseudomonadati</taxon>
        <taxon>Bacteroidota</taxon>
        <taxon>Cytophagia</taxon>
        <taxon>Cytophagales</taxon>
        <taxon>Cytophagaceae</taxon>
        <taxon>Spirosoma</taxon>
    </lineage>
</organism>
<name>A0ABW5M8Y9_9BACT</name>
<sequence length="163" mass="18930">MESLLQLLQSYTNARLVVLRTLTNSQVSCPYICQATDLTVSMIRGRQRNATLWRPNELGQLASMLSLPNRFADHLNSVSQQLTELPPSQLQKLQTLTKLNVTQLAQRKQDYRLWQYNEIERLLSSLRMLCEASNAQDELFSKGKSRRRYEKKGDLERMLRATQ</sequence>
<protein>
    <submittedName>
        <fullName evidence="1">Uncharacterized protein</fullName>
    </submittedName>
</protein>
<dbReference type="EMBL" id="JBHULN010000018">
    <property type="protein sequence ID" value="MFD2573485.1"/>
    <property type="molecule type" value="Genomic_DNA"/>
</dbReference>
<gene>
    <name evidence="1" type="ORF">ACFSUS_22790</name>
</gene>
<reference evidence="2" key="1">
    <citation type="journal article" date="2019" name="Int. J. Syst. Evol. Microbiol.">
        <title>The Global Catalogue of Microorganisms (GCM) 10K type strain sequencing project: providing services to taxonomists for standard genome sequencing and annotation.</title>
        <authorList>
            <consortium name="The Broad Institute Genomics Platform"/>
            <consortium name="The Broad Institute Genome Sequencing Center for Infectious Disease"/>
            <person name="Wu L."/>
            <person name="Ma J."/>
        </authorList>
    </citation>
    <scope>NUCLEOTIDE SEQUENCE [LARGE SCALE GENOMIC DNA]</scope>
    <source>
        <strain evidence="2">KCTC 42805</strain>
    </source>
</reference>